<dbReference type="EMBL" id="SGPK01000833">
    <property type="protein sequence ID" value="THG96989.1"/>
    <property type="molecule type" value="Genomic_DNA"/>
</dbReference>
<feature type="compositionally biased region" description="Basic and acidic residues" evidence="1">
    <location>
        <begin position="585"/>
        <end position="598"/>
    </location>
</feature>
<evidence type="ECO:0000256" key="1">
    <source>
        <dbReference type="SAM" id="MobiDB-lite"/>
    </source>
</evidence>
<feature type="compositionally biased region" description="Polar residues" evidence="1">
    <location>
        <begin position="122"/>
        <end position="138"/>
    </location>
</feature>
<comment type="caution">
    <text evidence="3">The sequence shown here is derived from an EMBL/GenBank/DDBJ whole genome shotgun (WGS) entry which is preliminary data.</text>
</comment>
<feature type="region of interest" description="Disordered" evidence="1">
    <location>
        <begin position="565"/>
        <end position="604"/>
    </location>
</feature>
<dbReference type="InterPro" id="IPR013087">
    <property type="entry name" value="Znf_C2H2_type"/>
</dbReference>
<dbReference type="AlphaFoldDB" id="A0A4S4KK45"/>
<evidence type="ECO:0000259" key="2">
    <source>
        <dbReference type="PROSITE" id="PS00028"/>
    </source>
</evidence>
<feature type="compositionally biased region" description="Low complexity" evidence="1">
    <location>
        <begin position="61"/>
        <end position="73"/>
    </location>
</feature>
<proteinExistence type="predicted"/>
<feature type="domain" description="C2H2-type" evidence="2">
    <location>
        <begin position="21"/>
        <end position="43"/>
    </location>
</feature>
<name>A0A4S4KK45_9AGAM</name>
<protein>
    <recommendedName>
        <fullName evidence="2">C2H2-type domain-containing protein</fullName>
    </recommendedName>
</protein>
<feature type="region of interest" description="Disordered" evidence="1">
    <location>
        <begin position="917"/>
        <end position="947"/>
    </location>
</feature>
<feature type="compositionally biased region" description="Low complexity" evidence="1">
    <location>
        <begin position="920"/>
        <end position="941"/>
    </location>
</feature>
<feature type="region of interest" description="Disordered" evidence="1">
    <location>
        <begin position="1144"/>
        <end position="1188"/>
    </location>
</feature>
<dbReference type="OrthoDB" id="6105938at2759"/>
<evidence type="ECO:0000313" key="4">
    <source>
        <dbReference type="Proteomes" id="UP000308199"/>
    </source>
</evidence>
<accession>A0A4S4KK45</accession>
<keyword evidence="4" id="KW-1185">Reference proteome</keyword>
<feature type="region of interest" description="Disordered" evidence="1">
    <location>
        <begin position="474"/>
        <end position="496"/>
    </location>
</feature>
<feature type="region of interest" description="Disordered" evidence="1">
    <location>
        <begin position="403"/>
        <end position="428"/>
    </location>
</feature>
<feature type="compositionally biased region" description="Basic and acidic residues" evidence="1">
    <location>
        <begin position="253"/>
        <end position="267"/>
    </location>
</feature>
<reference evidence="3 4" key="1">
    <citation type="submission" date="2019-02" db="EMBL/GenBank/DDBJ databases">
        <title>Genome sequencing of the rare red list fungi Phellinidium pouzarii.</title>
        <authorList>
            <person name="Buettner E."/>
            <person name="Kellner H."/>
        </authorList>
    </citation>
    <scope>NUCLEOTIDE SEQUENCE [LARGE SCALE GENOMIC DNA]</scope>
    <source>
        <strain evidence="3 4">DSM 108285</strain>
    </source>
</reference>
<gene>
    <name evidence="3" type="ORF">EW145_g7682</name>
</gene>
<feature type="compositionally biased region" description="Basic residues" evidence="1">
    <location>
        <begin position="44"/>
        <end position="54"/>
    </location>
</feature>
<dbReference type="Proteomes" id="UP000308199">
    <property type="component" value="Unassembled WGS sequence"/>
</dbReference>
<dbReference type="PROSITE" id="PS00028">
    <property type="entry name" value="ZINC_FINGER_C2H2_1"/>
    <property type="match status" value="1"/>
</dbReference>
<evidence type="ECO:0000313" key="3">
    <source>
        <dbReference type="EMBL" id="THG96989.1"/>
    </source>
</evidence>
<feature type="region of interest" description="Disordered" evidence="1">
    <location>
        <begin position="248"/>
        <end position="274"/>
    </location>
</feature>
<feature type="region of interest" description="Disordered" evidence="1">
    <location>
        <begin position="85"/>
        <end position="175"/>
    </location>
</feature>
<feature type="region of interest" description="Disordered" evidence="1">
    <location>
        <begin position="39"/>
        <end position="73"/>
    </location>
</feature>
<organism evidence="3 4">
    <name type="scientific">Phellinidium pouzarii</name>
    <dbReference type="NCBI Taxonomy" id="167371"/>
    <lineage>
        <taxon>Eukaryota</taxon>
        <taxon>Fungi</taxon>
        <taxon>Dikarya</taxon>
        <taxon>Basidiomycota</taxon>
        <taxon>Agaricomycotina</taxon>
        <taxon>Agaricomycetes</taxon>
        <taxon>Hymenochaetales</taxon>
        <taxon>Hymenochaetaceae</taxon>
        <taxon>Phellinidium</taxon>
    </lineage>
</organism>
<feature type="compositionally biased region" description="Polar residues" evidence="1">
    <location>
        <begin position="92"/>
        <end position="110"/>
    </location>
</feature>
<sequence length="1260" mass="138200">MFTTETGLEKHLFDSPKHPKCRPCHLGFKDIEALSAHKANVHHDRTRKRGRRQRSFSPVGSASDSLTSSPSSPWAAMMSAAVSAGSSDGTSQLQFTPTPSPTQYVASPRNSAEPLQREESPAPSSATVSECSRQSSRMGSPLTVHVMKDRDGTSSPHRSLHTPVPIIVEPQPSPKFWDVDEAETDKDLERSPLGLDFMKHQVNFLSPLLDANVPLVSDAFSDTSADDDDVQIYAHSVQNLATAKFQNFGPGSDHVDSKPAEPSRGRSLDSSLLSRRTSMLTEDMKASWRARCAAATNISVSPVQYRLNTLHALSPLQSPLSRFSVASEDSDTDSHAPLILDTSPIYRRLTGLRKRRLSLSPTLPSIPETTHVLSPVEPIDSDSESSLGIFEHHADDFLYDGELDEDARDGDDSKSISEGSCPSPPPLIIEDLTQLAREMCTSPYDNDPFADPFNLHPSCSNSPMDATFVKRPRAWSIGPPEPEPVAPADGESDFEDRRGFGAEEADDDASSSVDGLEQDDIRDDLFSEAHESDDDVDAEGEMQHTPTAARFVEEGHLLRSRLSLDNSKVSRQSSSGPLLPPPSPGHEEMHTQSDEASSRDIGPQRPGLKMHCRICYDDPCRDIAATFCGHIFCYGKHGSPGLQVVPTLSQKKTDEPAGIALRPPGSPVPISLLAEPPRIDRSKLFSQLAKLVSILPDDDEDIEVEGSLRYAYALSHWPPLISRIPALTRHNQDFTVEASDMLFCSTSPCKILLPVWAQALSPMHQATQMQYLFHLAKRLNRTLVLPNVGHPSNNEGLLGIGTCNRHPFARYFDVSTLLYASMQQDSYNTQKEAVLMQPFLEWVKYRFVRPSAQIFILDSKSSNETLGPSCKFSGAEVSVDELGIRGRGRHKNCLSAKASRLKFQGHAAFVSPARLAGETSSSVPSSSLPWDDSNRSNNSNRYIRPATGDRTEYRSSSYFDGILTILGGDATRSNTAECLAPAFEAASPSHHFDFSNPDVIAVEMDLGPFSSPNEKILGFPPRLYALATHIVDTLPKPLLVLRSHPSSAPAPVESVFLKDYLKQVTRMVAKAEDFVRSRVRSSSSGHDITTAERFNASVSESELNDADLRTANMTYNFGTVWLDRKLSLDLETVMRRARSMHFYPSRENPTSISESVDDDHLYSGSTSEGELGSGPGDPDIHPDPEPLNPADIIGAMFSGKVFRDCMIANLSSALSACSLSDPNGLVRPNELDEVLKDAPMLMILDEIISRRADRVLTLEQ</sequence>